<name>A0A9W4T9E1_9GLOM</name>
<feature type="compositionally biased region" description="Basic and acidic residues" evidence="1">
    <location>
        <begin position="218"/>
        <end position="235"/>
    </location>
</feature>
<comment type="caution">
    <text evidence="2">The sequence shown here is derived from an EMBL/GenBank/DDBJ whole genome shotgun (WGS) entry which is preliminary data.</text>
</comment>
<dbReference type="AlphaFoldDB" id="A0A9W4T9E1"/>
<dbReference type="OrthoDB" id="2443600at2759"/>
<feature type="region of interest" description="Disordered" evidence="1">
    <location>
        <begin position="208"/>
        <end position="238"/>
    </location>
</feature>
<protein>
    <submittedName>
        <fullName evidence="2">16947_t:CDS:1</fullName>
    </submittedName>
</protein>
<accession>A0A9W4T9E1</accession>
<reference evidence="2" key="1">
    <citation type="submission" date="2022-08" db="EMBL/GenBank/DDBJ databases">
        <authorList>
            <person name="Kallberg Y."/>
            <person name="Tangrot J."/>
            <person name="Rosling A."/>
        </authorList>
    </citation>
    <scope>NUCLEOTIDE SEQUENCE</scope>
    <source>
        <strain evidence="2">Wild A</strain>
    </source>
</reference>
<dbReference type="EMBL" id="CAMKVN010017048">
    <property type="protein sequence ID" value="CAI2197769.1"/>
    <property type="molecule type" value="Genomic_DNA"/>
</dbReference>
<gene>
    <name evidence="2" type="ORF">FWILDA_LOCUS18240</name>
</gene>
<evidence type="ECO:0000313" key="2">
    <source>
        <dbReference type="EMBL" id="CAI2197769.1"/>
    </source>
</evidence>
<organism evidence="2 3">
    <name type="scientific">Funneliformis geosporum</name>
    <dbReference type="NCBI Taxonomy" id="1117311"/>
    <lineage>
        <taxon>Eukaryota</taxon>
        <taxon>Fungi</taxon>
        <taxon>Fungi incertae sedis</taxon>
        <taxon>Mucoromycota</taxon>
        <taxon>Glomeromycotina</taxon>
        <taxon>Glomeromycetes</taxon>
        <taxon>Glomerales</taxon>
        <taxon>Glomeraceae</taxon>
        <taxon>Funneliformis</taxon>
    </lineage>
</organism>
<evidence type="ECO:0000313" key="3">
    <source>
        <dbReference type="Proteomes" id="UP001153678"/>
    </source>
</evidence>
<feature type="non-terminal residue" evidence="2">
    <location>
        <position position="253"/>
    </location>
</feature>
<proteinExistence type="predicted"/>
<sequence length="253" mass="29601">MSSTWSAYFEETRPEDYRFLDFYEYRLQQSDFTFSFRKESDKLKKDLSILITNGPDKMKEGASLLNGRFKVKFFLSFFAWLYGRGRLLQLWWAPACCPPYGLIARCRKRKTLTTTVDTCLLSTLWEYFRDVDAFWKEIELHEELYEIEEEASKSIMYGTKKVVDTAIENACSTIENVNTRLTNPRKRVNNVTVPEGIKKIKGSFISDTSSSIDEENEADIKQNENMNEKDREDAPTSKWKRLGEWFEGSIGIN</sequence>
<dbReference type="Proteomes" id="UP001153678">
    <property type="component" value="Unassembled WGS sequence"/>
</dbReference>
<keyword evidence="3" id="KW-1185">Reference proteome</keyword>
<evidence type="ECO:0000256" key="1">
    <source>
        <dbReference type="SAM" id="MobiDB-lite"/>
    </source>
</evidence>